<dbReference type="CDD" id="cd00637">
    <property type="entry name" value="7tm_classA_rhodopsin-like"/>
    <property type="match status" value="1"/>
</dbReference>
<feature type="domain" description="G-protein coupled receptors family 1 profile" evidence="12">
    <location>
        <begin position="24"/>
        <end position="278"/>
    </location>
</feature>
<feature type="transmembrane region" description="Helical" evidence="11">
    <location>
        <begin position="86"/>
        <end position="108"/>
    </location>
</feature>
<dbReference type="PANTHER" id="PTHR24246:SF27">
    <property type="entry name" value="ADENOSINE RECEPTOR, ISOFORM A"/>
    <property type="match status" value="1"/>
</dbReference>
<dbReference type="PROSITE" id="PS00237">
    <property type="entry name" value="G_PROTEIN_RECEP_F1_1"/>
    <property type="match status" value="1"/>
</dbReference>
<keyword evidence="5 10" id="KW-0297">G-protein coupled receptor</keyword>
<dbReference type="SMART" id="SM01381">
    <property type="entry name" value="7TM_GPCR_Srsx"/>
    <property type="match status" value="1"/>
</dbReference>
<evidence type="ECO:0000256" key="11">
    <source>
        <dbReference type="SAM" id="Phobius"/>
    </source>
</evidence>
<feature type="transmembrane region" description="Helical" evidence="11">
    <location>
        <begin position="258"/>
        <end position="280"/>
    </location>
</feature>
<evidence type="ECO:0000256" key="6">
    <source>
        <dbReference type="ARBA" id="ARBA00023136"/>
    </source>
</evidence>
<evidence type="ECO:0000256" key="4">
    <source>
        <dbReference type="ARBA" id="ARBA00022989"/>
    </source>
</evidence>
<dbReference type="PANTHER" id="PTHR24246">
    <property type="entry name" value="OLFACTORY RECEPTOR AND ADENOSINE RECEPTOR"/>
    <property type="match status" value="1"/>
</dbReference>
<keyword evidence="3 10" id="KW-0812">Transmembrane</keyword>
<feature type="transmembrane region" description="Helical" evidence="11">
    <location>
        <begin position="45"/>
        <end position="66"/>
    </location>
</feature>
<dbReference type="PRINTS" id="PR00237">
    <property type="entry name" value="GPCRRHODOPSN"/>
</dbReference>
<evidence type="ECO:0000256" key="7">
    <source>
        <dbReference type="ARBA" id="ARBA00023170"/>
    </source>
</evidence>
<dbReference type="InterPro" id="IPR017452">
    <property type="entry name" value="GPCR_Rhodpsn_7TM"/>
</dbReference>
<sequence length="317" mass="35115">MASVEAHLSLSIIRLLVFTVALVGNSLILFVILRSRRLRKCSSNILLAQLAFSGLFLGLSAGTRGTSNIIFAHLGSNTSYDKGLCFYLGLPTNFGIHISQTTVLAISLDRFTCVKFPILFRNTDSMKFSLIRFSICLTYSILGTGSGYVGVELDDEKIPICSSTLVLRPWYLTYSLFFSGVFSALILGKISGKQLLAFYAAIYILLRRKEHISFGNYQRRLFVTMTAVLISYILLFGLPTIIFTVAKYVGAPRQFTDFMGAAASFLSTVSAVANIFIYGWKHQEVRKLVKAVLGMKKVAVVWSAPRESKNTRTATKT</sequence>
<dbReference type="Gene3D" id="1.20.1070.10">
    <property type="entry name" value="Rhodopsin 7-helix transmembrane proteins"/>
    <property type="match status" value="1"/>
</dbReference>
<evidence type="ECO:0000256" key="5">
    <source>
        <dbReference type="ARBA" id="ARBA00023040"/>
    </source>
</evidence>
<dbReference type="PROSITE" id="PS50262">
    <property type="entry name" value="G_PROTEIN_RECEP_F1_2"/>
    <property type="match status" value="1"/>
</dbReference>
<evidence type="ECO:0000256" key="10">
    <source>
        <dbReference type="RuleBase" id="RU000688"/>
    </source>
</evidence>
<dbReference type="GO" id="GO:0004930">
    <property type="term" value="F:G protein-coupled receptor activity"/>
    <property type="evidence" value="ECO:0007669"/>
    <property type="project" value="UniProtKB-KW"/>
</dbReference>
<evidence type="ECO:0000259" key="12">
    <source>
        <dbReference type="PROSITE" id="PS50262"/>
    </source>
</evidence>
<comment type="subcellular location">
    <subcellularLocation>
        <location evidence="1">Cell membrane</location>
        <topology evidence="1">Multi-pass membrane protein</topology>
    </subcellularLocation>
</comment>
<feature type="transmembrane region" description="Helical" evidence="11">
    <location>
        <begin position="171"/>
        <end position="200"/>
    </location>
</feature>
<keyword evidence="4 11" id="KW-1133">Transmembrane helix</keyword>
<keyword evidence="9 10" id="KW-0807">Transducer</keyword>
<feature type="transmembrane region" description="Helical" evidence="11">
    <location>
        <begin position="129"/>
        <end position="151"/>
    </location>
</feature>
<evidence type="ECO:0000256" key="1">
    <source>
        <dbReference type="ARBA" id="ARBA00004651"/>
    </source>
</evidence>
<dbReference type="InterPro" id="IPR019424">
    <property type="entry name" value="7TM_GPCR_Srsx"/>
</dbReference>
<evidence type="ECO:0000256" key="3">
    <source>
        <dbReference type="ARBA" id="ARBA00022692"/>
    </source>
</evidence>
<feature type="transmembrane region" description="Helical" evidence="11">
    <location>
        <begin position="12"/>
        <end position="33"/>
    </location>
</feature>
<name>A0A1I7ZWI9_9BILA</name>
<evidence type="ECO:0000256" key="8">
    <source>
        <dbReference type="ARBA" id="ARBA00023180"/>
    </source>
</evidence>
<comment type="similarity">
    <text evidence="10">Belongs to the G-protein coupled receptor 1 family.</text>
</comment>
<dbReference type="Proteomes" id="UP000095287">
    <property type="component" value="Unplaced"/>
</dbReference>
<accession>A0A1I7ZWI9</accession>
<dbReference type="GO" id="GO:0005886">
    <property type="term" value="C:plasma membrane"/>
    <property type="evidence" value="ECO:0007669"/>
    <property type="project" value="UniProtKB-SubCell"/>
</dbReference>
<dbReference type="AlphaFoldDB" id="A0A1I7ZWI9"/>
<proteinExistence type="inferred from homology"/>
<keyword evidence="7 10" id="KW-0675">Receptor</keyword>
<feature type="transmembrane region" description="Helical" evidence="11">
    <location>
        <begin position="221"/>
        <end position="246"/>
    </location>
</feature>
<dbReference type="Pfam" id="PF10320">
    <property type="entry name" value="7TM_GPCR_Srsx"/>
    <property type="match status" value="1"/>
</dbReference>
<keyword evidence="2" id="KW-1003">Cell membrane</keyword>
<keyword evidence="6 11" id="KW-0472">Membrane</keyword>
<keyword evidence="8" id="KW-0325">Glycoprotein</keyword>
<evidence type="ECO:0000256" key="2">
    <source>
        <dbReference type="ARBA" id="ARBA00022475"/>
    </source>
</evidence>
<dbReference type="WBParaSite" id="L893_g306.t1">
    <property type="protein sequence ID" value="L893_g306.t1"/>
    <property type="gene ID" value="L893_g306"/>
</dbReference>
<dbReference type="SUPFAM" id="SSF81321">
    <property type="entry name" value="Family A G protein-coupled receptor-like"/>
    <property type="match status" value="1"/>
</dbReference>
<evidence type="ECO:0000313" key="14">
    <source>
        <dbReference type="WBParaSite" id="L893_g306.t1"/>
    </source>
</evidence>
<evidence type="ECO:0000313" key="13">
    <source>
        <dbReference type="Proteomes" id="UP000095287"/>
    </source>
</evidence>
<organism evidence="13 14">
    <name type="scientific">Steinernema glaseri</name>
    <dbReference type="NCBI Taxonomy" id="37863"/>
    <lineage>
        <taxon>Eukaryota</taxon>
        <taxon>Metazoa</taxon>
        <taxon>Ecdysozoa</taxon>
        <taxon>Nematoda</taxon>
        <taxon>Chromadorea</taxon>
        <taxon>Rhabditida</taxon>
        <taxon>Tylenchina</taxon>
        <taxon>Panagrolaimomorpha</taxon>
        <taxon>Strongyloidoidea</taxon>
        <taxon>Steinernematidae</taxon>
        <taxon>Steinernema</taxon>
    </lineage>
</organism>
<keyword evidence="13" id="KW-1185">Reference proteome</keyword>
<evidence type="ECO:0000256" key="9">
    <source>
        <dbReference type="ARBA" id="ARBA00023224"/>
    </source>
</evidence>
<dbReference type="InterPro" id="IPR000276">
    <property type="entry name" value="GPCR_Rhodpsn"/>
</dbReference>
<protein>
    <submittedName>
        <fullName evidence="14">G_PROTEIN_RECEP_F1_2 domain-containing protein</fullName>
    </submittedName>
</protein>
<reference evidence="14" key="1">
    <citation type="submission" date="2016-11" db="UniProtKB">
        <authorList>
            <consortium name="WormBaseParasite"/>
        </authorList>
    </citation>
    <scope>IDENTIFICATION</scope>
</reference>